<name>A0AAD9SD51_PHOAM</name>
<reference evidence="2" key="1">
    <citation type="submission" date="2023-06" db="EMBL/GenBank/DDBJ databases">
        <authorList>
            <person name="Noh H."/>
        </authorList>
    </citation>
    <scope>NUCLEOTIDE SEQUENCE</scope>
    <source>
        <strain evidence="2">DUCC20226</strain>
    </source>
</reference>
<comment type="caution">
    <text evidence="2">The sequence shown here is derived from an EMBL/GenBank/DDBJ whole genome shotgun (WGS) entry which is preliminary data.</text>
</comment>
<evidence type="ECO:0000313" key="2">
    <source>
        <dbReference type="EMBL" id="KAK2605322.1"/>
    </source>
</evidence>
<organism evidence="2 3">
    <name type="scientific">Phomopsis amygdali</name>
    <name type="common">Fusicoccum amygdali</name>
    <dbReference type="NCBI Taxonomy" id="1214568"/>
    <lineage>
        <taxon>Eukaryota</taxon>
        <taxon>Fungi</taxon>
        <taxon>Dikarya</taxon>
        <taxon>Ascomycota</taxon>
        <taxon>Pezizomycotina</taxon>
        <taxon>Sordariomycetes</taxon>
        <taxon>Sordariomycetidae</taxon>
        <taxon>Diaporthales</taxon>
        <taxon>Diaporthaceae</taxon>
        <taxon>Diaporthe</taxon>
    </lineage>
</organism>
<sequence length="514" mass="59040">MALTPRLNPFERLIYRFYEALYLLCLLGNVRGPQVATVFDPSSLIAIRRRFLKNLAFLCDNLKGGDSTASIAVQDLPRCNVFWISYNQGPSDEALGFLSSVLEDVKSFKFRRDDRARAEDDLIRKCVQFSHRRVRKQAHSLVNNAQRCRDHLLVHSTDDRSAPLIEWLLQFKSTKLGQREIYRICQTAYKVRTDPEMLEIERLGHRTHNAIHAGDISTALSRVRHIIGRLAAYIRSVKQLLDDGPRLDGLLDVYEVSAVPVPPSVPLLQADAHTNLRGVLTRIFRLGNKDARFTSSLSYLSHMSQQTKLEDKLLKFHSPDRKAPSVHAEIQMLHHFYDNKLVFVGRDRYIATSKPACMCCKLYFRHHPAACVEPDSHERVWPNWGVVLQPLGQAAPGWAEQRDVLISVNHDIGREVVLVIDQQQAIGFAHPDSLTGITQSVDDGAFDSEDDQRDEENDQRDEENDQRDEENDQRDEENDQRDEENDQRDEENDQRDEENEDLESEYDYDGGVQI</sequence>
<feature type="region of interest" description="Disordered" evidence="1">
    <location>
        <begin position="433"/>
        <end position="514"/>
    </location>
</feature>
<proteinExistence type="predicted"/>
<evidence type="ECO:0000256" key="1">
    <source>
        <dbReference type="SAM" id="MobiDB-lite"/>
    </source>
</evidence>
<dbReference type="Pfam" id="PF14441">
    <property type="entry name" value="OTT_1508_deam"/>
    <property type="match status" value="1"/>
</dbReference>
<dbReference type="EMBL" id="JAUJFL010000004">
    <property type="protein sequence ID" value="KAK2605322.1"/>
    <property type="molecule type" value="Genomic_DNA"/>
</dbReference>
<accession>A0AAD9SD51</accession>
<dbReference type="PANTHER" id="PTHR42037">
    <property type="match status" value="1"/>
</dbReference>
<feature type="compositionally biased region" description="Acidic residues" evidence="1">
    <location>
        <begin position="444"/>
        <end position="508"/>
    </location>
</feature>
<keyword evidence="3" id="KW-1185">Reference proteome</keyword>
<protein>
    <submittedName>
        <fullName evidence="2">Uncharacterized protein</fullName>
    </submittedName>
</protein>
<dbReference type="Proteomes" id="UP001265746">
    <property type="component" value="Unassembled WGS sequence"/>
</dbReference>
<dbReference type="AlphaFoldDB" id="A0AAD9SD51"/>
<gene>
    <name evidence="2" type="ORF">N8I77_008168</name>
</gene>
<dbReference type="PANTHER" id="PTHR42037:SF1">
    <property type="match status" value="1"/>
</dbReference>
<evidence type="ECO:0000313" key="3">
    <source>
        <dbReference type="Proteomes" id="UP001265746"/>
    </source>
</evidence>
<dbReference type="InterPro" id="IPR027796">
    <property type="entry name" value="OTT_1508_deam-like"/>
</dbReference>